<dbReference type="Proteomes" id="UP000679749">
    <property type="component" value="Unassembled WGS sequence"/>
</dbReference>
<gene>
    <name evidence="1" type="ORF">KHA99_29225</name>
</gene>
<dbReference type="PIRSF" id="PIRSF012293">
    <property type="entry name" value="EutA"/>
    <property type="match status" value="1"/>
</dbReference>
<dbReference type="InterPro" id="IPR009377">
    <property type="entry name" value="EutA"/>
</dbReference>
<dbReference type="PANTHER" id="PTHR32432">
    <property type="entry name" value="CELL DIVISION PROTEIN FTSA-RELATED"/>
    <property type="match status" value="1"/>
</dbReference>
<reference evidence="1" key="1">
    <citation type="submission" date="2021-05" db="EMBL/GenBank/DDBJ databases">
        <title>Novel Bacillus species.</title>
        <authorList>
            <person name="Liu G."/>
        </authorList>
    </citation>
    <scope>NUCLEOTIDE SEQUENCE</scope>
    <source>
        <strain evidence="1">FJAT-49825</strain>
    </source>
</reference>
<dbReference type="AlphaFoldDB" id="A0A942U874"/>
<dbReference type="PANTHER" id="PTHR32432:SF13">
    <property type="entry name" value="ETHANOLAMINE AMMONIA-LYASE REACTIVASE EUTA"/>
    <property type="match status" value="1"/>
</dbReference>
<dbReference type="InterPro" id="IPR050696">
    <property type="entry name" value="FtsA/MreB"/>
</dbReference>
<dbReference type="SUPFAM" id="SSF53067">
    <property type="entry name" value="Actin-like ATPase domain"/>
    <property type="match status" value="1"/>
</dbReference>
<dbReference type="EMBL" id="JAGYPF010000008">
    <property type="protein sequence ID" value="MBS4216486.1"/>
    <property type="molecule type" value="Genomic_DNA"/>
</dbReference>
<dbReference type="Pfam" id="PF06277">
    <property type="entry name" value="EutA"/>
    <property type="match status" value="1"/>
</dbReference>
<keyword evidence="2" id="KW-1185">Reference proteome</keyword>
<evidence type="ECO:0000313" key="1">
    <source>
        <dbReference type="EMBL" id="MBS4216486.1"/>
    </source>
</evidence>
<dbReference type="InterPro" id="IPR043129">
    <property type="entry name" value="ATPase_NBD"/>
</dbReference>
<comment type="caution">
    <text evidence="1">The sequence shown here is derived from an EMBL/GenBank/DDBJ whole genome shotgun (WGS) entry which is preliminary data.</text>
</comment>
<protein>
    <submittedName>
        <fullName evidence="1">Ethanolamine ammonia-lyase reactivating factor EutA</fullName>
    </submittedName>
</protein>
<organism evidence="1 2">
    <name type="scientific">Neobacillus rhizophilus</name>
    <dbReference type="NCBI Taxonomy" id="2833579"/>
    <lineage>
        <taxon>Bacteria</taxon>
        <taxon>Bacillati</taxon>
        <taxon>Bacillota</taxon>
        <taxon>Bacilli</taxon>
        <taxon>Bacillales</taxon>
        <taxon>Bacillaceae</taxon>
        <taxon>Neobacillus</taxon>
    </lineage>
</organism>
<name>A0A942U874_9BACI</name>
<proteinExistence type="predicted"/>
<accession>A0A942U874</accession>
<sequence>MGMEAIKSVGIDIGTSTTKLILSELRLGRVSSHFALPHFDIIDRKVTYESDIISTPMKNGDEIDLMALAGWLEQEYRRIGLSLSDIKSGAVIITGETAIKKNADALLHYLAERSGDFVVAIAGASLEGVLAGRGSGSSEYSKKVKGIVANIDIGGGTANVAFFQQGKVLDTITFHVGGRLIEIDSAGEVSAVSPSLQLWLFSKNFLVEKGMRLTLKQLSELSSVLCKDMLDCLVGKMPIAAVKSLVHSASSETLPMIDEVMISGGVGRLALEVPPSTLDDAAKYNDIGPILAGELIKALKNYPLSVVEAAQTSRATVIGAGMQTTKISGATISIAPEHLPLRNIPVVKMSYSDTALEQYIERFFLQGKELFHGNFEVPFAISLAEMPYLPYLKLKELAEVLGKVYTRLFPKAAVLVVVCENDMAKALGQALRLQLAADMDVICIDQVVVEHGDYIDIGEPLNDTMVPVVVKTLAFS</sequence>
<evidence type="ECO:0000313" key="2">
    <source>
        <dbReference type="Proteomes" id="UP000679749"/>
    </source>
</evidence>